<gene>
    <name evidence="1" type="ORF">PMAA_027720</name>
</gene>
<protein>
    <submittedName>
        <fullName evidence="1">Uncharacterized protein</fullName>
    </submittedName>
</protein>
<proteinExistence type="predicted"/>
<name>B6Q253_TALMQ</name>
<dbReference type="HOGENOM" id="CLU_2084336_0_0_1"/>
<reference evidence="2" key="1">
    <citation type="journal article" date="2015" name="Genome Announc.">
        <title>Genome sequence of the AIDS-associated pathogen Penicillium marneffei (ATCC18224) and its near taxonomic relative Talaromyces stipitatus (ATCC10500).</title>
        <authorList>
            <person name="Nierman W.C."/>
            <person name="Fedorova-Abrams N.D."/>
            <person name="Andrianopoulos A."/>
        </authorList>
    </citation>
    <scope>NUCLEOTIDE SEQUENCE [LARGE SCALE GENOMIC DNA]</scope>
    <source>
        <strain evidence="2">ATCC 18224 / CBS 334.59 / QM 7333</strain>
    </source>
</reference>
<accession>B6Q253</accession>
<organism evidence="1 2">
    <name type="scientific">Talaromyces marneffei (strain ATCC 18224 / CBS 334.59 / QM 7333)</name>
    <name type="common">Penicillium marneffei</name>
    <dbReference type="NCBI Taxonomy" id="441960"/>
    <lineage>
        <taxon>Eukaryota</taxon>
        <taxon>Fungi</taxon>
        <taxon>Dikarya</taxon>
        <taxon>Ascomycota</taxon>
        <taxon>Pezizomycotina</taxon>
        <taxon>Eurotiomycetes</taxon>
        <taxon>Eurotiomycetidae</taxon>
        <taxon>Eurotiales</taxon>
        <taxon>Trichocomaceae</taxon>
        <taxon>Talaromyces</taxon>
        <taxon>Talaromyces sect. Talaromyces</taxon>
    </lineage>
</organism>
<dbReference type="PhylomeDB" id="B6Q253"/>
<sequence>MLGLISKYTLVSIVYLGAFSRFTHGRYTPAFYRYQLDRAPDNGSTRIIPVFDSIFATLVLFPKTRAWTAMVCSLIQGGAIVPRLMEGKSVWGDVGLFTVTVLVAWTSWYGVP</sequence>
<dbReference type="AlphaFoldDB" id="B6Q253"/>
<dbReference type="VEuPathDB" id="FungiDB:PMAA_027720"/>
<evidence type="ECO:0000313" key="1">
    <source>
        <dbReference type="EMBL" id="EEA27935.1"/>
    </source>
</evidence>
<evidence type="ECO:0000313" key="2">
    <source>
        <dbReference type="Proteomes" id="UP000001294"/>
    </source>
</evidence>
<keyword evidence="2" id="KW-1185">Reference proteome</keyword>
<dbReference type="EMBL" id="DS995899">
    <property type="protein sequence ID" value="EEA27935.1"/>
    <property type="molecule type" value="Genomic_DNA"/>
</dbReference>
<dbReference type="Proteomes" id="UP000001294">
    <property type="component" value="Unassembled WGS sequence"/>
</dbReference>
<dbReference type="OrthoDB" id="2991872at2759"/>